<dbReference type="eggNOG" id="ENOG5034307">
    <property type="taxonomic scope" value="Bacteria"/>
</dbReference>
<evidence type="ECO:0000313" key="3">
    <source>
        <dbReference type="Proteomes" id="UP000027821"/>
    </source>
</evidence>
<feature type="signal peptide" evidence="1">
    <location>
        <begin position="1"/>
        <end position="19"/>
    </location>
</feature>
<protein>
    <submittedName>
        <fullName evidence="2">Uncharacterized protein</fullName>
    </submittedName>
</protein>
<sequence length="138" mass="15542">MKTLTTTILLLAIYSSAFAFPPADRIFLIIFDKEELKSLKSSPEYIELTFNKVFNTKTYSGNSEAAMLLTVTNTDLDRCDIGQMLVQVNRHTSMKLQEVAFRIVDMTESKLNYNSILANLDAKPVKKKVRSGISLQAN</sequence>
<reference evidence="2 3" key="1">
    <citation type="submission" date="2014-04" db="EMBL/GenBank/DDBJ databases">
        <title>Characterization and application of a salt tolerant electro-active bacterium.</title>
        <authorList>
            <person name="Yang L."/>
            <person name="Wei S."/>
            <person name="Tay Q.X.M."/>
        </authorList>
    </citation>
    <scope>NUCLEOTIDE SEQUENCE [LARGE SCALE GENOMIC DNA]</scope>
    <source>
        <strain evidence="2 3">LY1</strain>
    </source>
</reference>
<dbReference type="OrthoDB" id="826810at2"/>
<evidence type="ECO:0000256" key="1">
    <source>
        <dbReference type="SAM" id="SignalP"/>
    </source>
</evidence>
<gene>
    <name evidence="2" type="ORF">EL17_02600</name>
</gene>
<dbReference type="RefSeq" id="WP_035070453.1">
    <property type="nucleotide sequence ID" value="NZ_JMIH01000014.1"/>
</dbReference>
<evidence type="ECO:0000313" key="2">
    <source>
        <dbReference type="EMBL" id="KEO74584.1"/>
    </source>
</evidence>
<accession>A0A074L099</accession>
<keyword evidence="3" id="KW-1185">Reference proteome</keyword>
<proteinExistence type="predicted"/>
<comment type="caution">
    <text evidence="2">The sequence shown here is derived from an EMBL/GenBank/DDBJ whole genome shotgun (WGS) entry which is preliminary data.</text>
</comment>
<keyword evidence="1" id="KW-0732">Signal</keyword>
<organism evidence="2 3">
    <name type="scientific">Anditalea andensis</name>
    <dbReference type="NCBI Taxonomy" id="1048983"/>
    <lineage>
        <taxon>Bacteria</taxon>
        <taxon>Pseudomonadati</taxon>
        <taxon>Bacteroidota</taxon>
        <taxon>Cytophagia</taxon>
        <taxon>Cytophagales</taxon>
        <taxon>Cytophagaceae</taxon>
        <taxon>Anditalea</taxon>
    </lineage>
</organism>
<dbReference type="AlphaFoldDB" id="A0A074L099"/>
<dbReference type="Proteomes" id="UP000027821">
    <property type="component" value="Unassembled WGS sequence"/>
</dbReference>
<feature type="chain" id="PRO_5001695686" evidence="1">
    <location>
        <begin position="20"/>
        <end position="138"/>
    </location>
</feature>
<name>A0A074L099_9BACT</name>
<dbReference type="EMBL" id="JMIH01000014">
    <property type="protein sequence ID" value="KEO74584.1"/>
    <property type="molecule type" value="Genomic_DNA"/>
</dbReference>
<dbReference type="STRING" id="1048983.EL17_02600"/>